<dbReference type="InterPro" id="IPR036388">
    <property type="entry name" value="WH-like_DNA-bd_sf"/>
</dbReference>
<dbReference type="GO" id="GO:0003677">
    <property type="term" value="F:DNA binding"/>
    <property type="evidence" value="ECO:0007669"/>
    <property type="project" value="UniProtKB-KW"/>
</dbReference>
<dbReference type="Pfam" id="PF03466">
    <property type="entry name" value="LysR_substrate"/>
    <property type="match status" value="1"/>
</dbReference>
<dbReference type="PRINTS" id="PR00039">
    <property type="entry name" value="HTHLYSR"/>
</dbReference>
<dbReference type="Gene3D" id="1.10.10.10">
    <property type="entry name" value="Winged helix-like DNA-binding domain superfamily/Winged helix DNA-binding domain"/>
    <property type="match status" value="1"/>
</dbReference>
<evidence type="ECO:0000256" key="3">
    <source>
        <dbReference type="ARBA" id="ARBA00023125"/>
    </source>
</evidence>
<evidence type="ECO:0000256" key="1">
    <source>
        <dbReference type="ARBA" id="ARBA00009437"/>
    </source>
</evidence>
<dbReference type="GO" id="GO:0032993">
    <property type="term" value="C:protein-DNA complex"/>
    <property type="evidence" value="ECO:0007669"/>
    <property type="project" value="TreeGrafter"/>
</dbReference>
<dbReference type="AlphaFoldDB" id="A0A1X0YFK8"/>
<dbReference type="EMBL" id="QEMT01000001">
    <property type="protein sequence ID" value="PWH64576.1"/>
    <property type="molecule type" value="Genomic_DNA"/>
</dbReference>
<dbReference type="Proteomes" id="UP000245761">
    <property type="component" value="Unassembled WGS sequence"/>
</dbReference>
<accession>A0A1X0YFK8</accession>
<keyword evidence="3" id="KW-0238">DNA-binding</keyword>
<evidence type="ECO:0000256" key="4">
    <source>
        <dbReference type="ARBA" id="ARBA00023163"/>
    </source>
</evidence>
<dbReference type="CDD" id="cd08414">
    <property type="entry name" value="PBP2_LTTR_aromatics_like"/>
    <property type="match status" value="1"/>
</dbReference>
<proteinExistence type="inferred from homology"/>
<dbReference type="Pfam" id="PF00126">
    <property type="entry name" value="HTH_1"/>
    <property type="match status" value="1"/>
</dbReference>
<dbReference type="Gene3D" id="3.40.190.10">
    <property type="entry name" value="Periplasmic binding protein-like II"/>
    <property type="match status" value="2"/>
</dbReference>
<evidence type="ECO:0000313" key="5">
    <source>
        <dbReference type="EMBL" id="PWH64576.1"/>
    </source>
</evidence>
<name>A0A1X0YFK8_ECOLX</name>
<comment type="similarity">
    <text evidence="1">Belongs to the LysR transcriptional regulatory family.</text>
</comment>
<evidence type="ECO:0000256" key="2">
    <source>
        <dbReference type="ARBA" id="ARBA00023015"/>
    </source>
</evidence>
<dbReference type="InterPro" id="IPR005119">
    <property type="entry name" value="LysR_subst-bd"/>
</dbReference>
<protein>
    <submittedName>
        <fullName evidence="5">LysR family transcriptional regulator</fullName>
    </submittedName>
</protein>
<organism evidence="5 6">
    <name type="scientific">Escherichia coli</name>
    <dbReference type="NCBI Taxonomy" id="562"/>
    <lineage>
        <taxon>Bacteria</taxon>
        <taxon>Pseudomonadati</taxon>
        <taxon>Pseudomonadota</taxon>
        <taxon>Gammaproteobacteria</taxon>
        <taxon>Enterobacterales</taxon>
        <taxon>Enterobacteriaceae</taxon>
        <taxon>Escherichia</taxon>
    </lineage>
</organism>
<gene>
    <name evidence="5" type="ORF">DD762_00120</name>
</gene>
<dbReference type="SUPFAM" id="SSF46785">
    <property type="entry name" value="Winged helix' DNA-binding domain"/>
    <property type="match status" value="1"/>
</dbReference>
<dbReference type="InterPro" id="IPR036390">
    <property type="entry name" value="WH_DNA-bd_sf"/>
</dbReference>
<reference evidence="5 6" key="1">
    <citation type="submission" date="2018-04" db="EMBL/GenBank/DDBJ databases">
        <title>Draft Genomic Sequencing Of Potential Extraintestinal Pathogenic Escherichia coli B8S56 Isolated from Retail Chicken Skin.</title>
        <authorList>
            <person name="Xu A."/>
            <person name="Tilman S."/>
            <person name="Wisser-Parker K."/>
            <person name="Scullen O.J."/>
            <person name="Sommers C."/>
        </authorList>
    </citation>
    <scope>NUCLEOTIDE SEQUENCE [LARGE SCALE GENOMIC DNA]</scope>
    <source>
        <strain evidence="5 6">B8S56</strain>
    </source>
</reference>
<sequence>MLSPCDVDHNTLRGCDLIGHNSSDLSPLRSNMIDLRQLKYFVVVAEEEHVGRAAERLHISQSPLSRQIAQLEERLGLTLFERNQQRIRLTADGQTFLAETRSLLTHANRLESLGKRLGRGEDGGLCIGYIENAMHSGVLSTALRTLRVSRPNVHIALYSQPPATQIEGLRQRSLDFSLVDTPPTDSEQDLEYIQVLDDRMLLALPQNHPLAQEENLVASQLGDEQWIAVIHNDDAHSRDHFVAACVNAGFNPDIRLEAGEPLTALGLVAAGLGLALIQHSLRHNAPEGVVLRELPWMNYSTQLWAAWHKANQRPLVSHFRQILRGE</sequence>
<comment type="caution">
    <text evidence="5">The sequence shown here is derived from an EMBL/GenBank/DDBJ whole genome shotgun (WGS) entry which is preliminary data.</text>
</comment>
<dbReference type="PANTHER" id="PTHR30346:SF17">
    <property type="entry name" value="LYSR FAMILY TRANSCRIPTIONAL REGULATOR"/>
    <property type="match status" value="1"/>
</dbReference>
<evidence type="ECO:0000313" key="6">
    <source>
        <dbReference type="Proteomes" id="UP000245761"/>
    </source>
</evidence>
<keyword evidence="2" id="KW-0805">Transcription regulation</keyword>
<dbReference type="PANTHER" id="PTHR30346">
    <property type="entry name" value="TRANSCRIPTIONAL DUAL REGULATOR HCAR-RELATED"/>
    <property type="match status" value="1"/>
</dbReference>
<dbReference type="SUPFAM" id="SSF53850">
    <property type="entry name" value="Periplasmic binding protein-like II"/>
    <property type="match status" value="1"/>
</dbReference>
<keyword evidence="4" id="KW-0804">Transcription</keyword>
<dbReference type="PROSITE" id="PS50931">
    <property type="entry name" value="HTH_LYSR"/>
    <property type="match status" value="1"/>
</dbReference>
<dbReference type="FunFam" id="1.10.10.10:FF:000001">
    <property type="entry name" value="LysR family transcriptional regulator"/>
    <property type="match status" value="1"/>
</dbReference>
<dbReference type="GO" id="GO:0003700">
    <property type="term" value="F:DNA-binding transcription factor activity"/>
    <property type="evidence" value="ECO:0007669"/>
    <property type="project" value="InterPro"/>
</dbReference>
<dbReference type="InterPro" id="IPR000847">
    <property type="entry name" value="LysR_HTH_N"/>
</dbReference>